<protein>
    <recommendedName>
        <fullName evidence="5">Putative nuclease HARBI1</fullName>
    </recommendedName>
    <alternativeName>
        <fullName evidence="11">Harbinger transposase-derived nuclease</fullName>
    </alternativeName>
</protein>
<comment type="subcellular location">
    <subcellularLocation>
        <location evidence="3">Cytoplasm</location>
    </subcellularLocation>
    <subcellularLocation>
        <location evidence="2">Nucleus</location>
    </subcellularLocation>
</comment>
<evidence type="ECO:0000256" key="3">
    <source>
        <dbReference type="ARBA" id="ARBA00004496"/>
    </source>
</evidence>
<keyword evidence="15" id="KW-1185">Reference proteome</keyword>
<dbReference type="Pfam" id="PF13359">
    <property type="entry name" value="DDE_Tnp_4"/>
    <property type="match status" value="1"/>
</dbReference>
<evidence type="ECO:0000256" key="7">
    <source>
        <dbReference type="ARBA" id="ARBA00022722"/>
    </source>
</evidence>
<comment type="cofactor">
    <cofactor evidence="1">
        <name>a divalent metal cation</name>
        <dbReference type="ChEBI" id="CHEBI:60240"/>
    </cofactor>
</comment>
<dbReference type="PANTHER" id="PTHR22930:SF289">
    <property type="entry name" value="DDE TNP4 DOMAIN-CONTAINING PROTEIN-RELATED"/>
    <property type="match status" value="1"/>
</dbReference>
<keyword evidence="8" id="KW-0479">Metal-binding</keyword>
<evidence type="ECO:0000256" key="4">
    <source>
        <dbReference type="ARBA" id="ARBA00006958"/>
    </source>
</evidence>
<evidence type="ECO:0000256" key="11">
    <source>
        <dbReference type="ARBA" id="ARBA00030126"/>
    </source>
</evidence>
<dbReference type="PRINTS" id="PR02086">
    <property type="entry name" value="PUTNUCHARBI1"/>
</dbReference>
<dbReference type="EMBL" id="JARPUR010000001">
    <property type="protein sequence ID" value="KAK4884252.1"/>
    <property type="molecule type" value="Genomic_DNA"/>
</dbReference>
<evidence type="ECO:0000256" key="9">
    <source>
        <dbReference type="ARBA" id="ARBA00022801"/>
    </source>
</evidence>
<reference evidence="15" key="1">
    <citation type="submission" date="2023-01" db="EMBL/GenBank/DDBJ databases">
        <title>Key to firefly adult light organ development and bioluminescence: homeobox transcription factors regulate luciferase expression and transportation to peroxisome.</title>
        <authorList>
            <person name="Fu X."/>
        </authorList>
    </citation>
    <scope>NUCLEOTIDE SEQUENCE [LARGE SCALE GENOMIC DNA]</scope>
</reference>
<dbReference type="Proteomes" id="UP001353858">
    <property type="component" value="Unassembled WGS sequence"/>
</dbReference>
<keyword evidence="7" id="KW-0540">Nuclease</keyword>
<dbReference type="InterPro" id="IPR027806">
    <property type="entry name" value="HARBI1_dom"/>
</dbReference>
<evidence type="ECO:0000256" key="6">
    <source>
        <dbReference type="ARBA" id="ARBA00022490"/>
    </source>
</evidence>
<accession>A0AAN7SJ67</accession>
<evidence type="ECO:0000313" key="15">
    <source>
        <dbReference type="Proteomes" id="UP001353858"/>
    </source>
</evidence>
<dbReference type="GO" id="GO:0005737">
    <property type="term" value="C:cytoplasm"/>
    <property type="evidence" value="ECO:0007669"/>
    <property type="project" value="UniProtKB-SubCell"/>
</dbReference>
<dbReference type="InterPro" id="IPR026103">
    <property type="entry name" value="HARBI1_animal"/>
</dbReference>
<dbReference type="GO" id="GO:0016787">
    <property type="term" value="F:hydrolase activity"/>
    <property type="evidence" value="ECO:0007669"/>
    <property type="project" value="UniProtKB-KW"/>
</dbReference>
<evidence type="ECO:0000256" key="12">
    <source>
        <dbReference type="ARBA" id="ARBA00045850"/>
    </source>
</evidence>
<keyword evidence="9" id="KW-0378">Hydrolase</keyword>
<keyword evidence="10" id="KW-0539">Nucleus</keyword>
<comment type="similarity">
    <text evidence="4">Belongs to the HARBI1 family.</text>
</comment>
<dbReference type="AlphaFoldDB" id="A0AAN7SJ67"/>
<feature type="domain" description="DDE Tnp4" evidence="13">
    <location>
        <begin position="151"/>
        <end position="301"/>
    </location>
</feature>
<evidence type="ECO:0000256" key="1">
    <source>
        <dbReference type="ARBA" id="ARBA00001968"/>
    </source>
</evidence>
<proteinExistence type="inferred from homology"/>
<dbReference type="GO" id="GO:0046872">
    <property type="term" value="F:metal ion binding"/>
    <property type="evidence" value="ECO:0007669"/>
    <property type="project" value="UniProtKB-KW"/>
</dbReference>
<organism evidence="14 15">
    <name type="scientific">Aquatica leii</name>
    <dbReference type="NCBI Taxonomy" id="1421715"/>
    <lineage>
        <taxon>Eukaryota</taxon>
        <taxon>Metazoa</taxon>
        <taxon>Ecdysozoa</taxon>
        <taxon>Arthropoda</taxon>
        <taxon>Hexapoda</taxon>
        <taxon>Insecta</taxon>
        <taxon>Pterygota</taxon>
        <taxon>Neoptera</taxon>
        <taxon>Endopterygota</taxon>
        <taxon>Coleoptera</taxon>
        <taxon>Polyphaga</taxon>
        <taxon>Elateriformia</taxon>
        <taxon>Elateroidea</taxon>
        <taxon>Lampyridae</taxon>
        <taxon>Luciolinae</taxon>
        <taxon>Aquatica</taxon>
    </lineage>
</organism>
<evidence type="ECO:0000256" key="10">
    <source>
        <dbReference type="ARBA" id="ARBA00023242"/>
    </source>
</evidence>
<evidence type="ECO:0000313" key="14">
    <source>
        <dbReference type="EMBL" id="KAK4884252.1"/>
    </source>
</evidence>
<evidence type="ECO:0000256" key="5">
    <source>
        <dbReference type="ARBA" id="ARBA00015519"/>
    </source>
</evidence>
<dbReference type="PANTHER" id="PTHR22930">
    <property type="match status" value="1"/>
</dbReference>
<dbReference type="InterPro" id="IPR045249">
    <property type="entry name" value="HARBI1-like"/>
</dbReference>
<keyword evidence="6" id="KW-0963">Cytoplasm</keyword>
<evidence type="ECO:0000256" key="8">
    <source>
        <dbReference type="ARBA" id="ARBA00022723"/>
    </source>
</evidence>
<dbReference type="GO" id="GO:0005634">
    <property type="term" value="C:nucleus"/>
    <property type="evidence" value="ECO:0007669"/>
    <property type="project" value="UniProtKB-SubCell"/>
</dbReference>
<evidence type="ECO:0000259" key="13">
    <source>
        <dbReference type="Pfam" id="PF13359"/>
    </source>
</evidence>
<comment type="caution">
    <text evidence="14">The sequence shown here is derived from an EMBL/GenBank/DDBJ whole genome shotgun (WGS) entry which is preliminary data.</text>
</comment>
<comment type="function">
    <text evidence="12">Transposase-derived protein that may have nuclease activity. Does not have transposase activity.</text>
</comment>
<evidence type="ECO:0000256" key="2">
    <source>
        <dbReference type="ARBA" id="ARBA00004123"/>
    </source>
</evidence>
<gene>
    <name evidence="14" type="ORF">RN001_000523</name>
</gene>
<dbReference type="GO" id="GO:0004518">
    <property type="term" value="F:nuclease activity"/>
    <property type="evidence" value="ECO:0007669"/>
    <property type="project" value="UniProtKB-KW"/>
</dbReference>
<sequence length="339" mass="39391">MDFEDVEDLEVIEFIEFGLPRQIYQRNDYFHSLDDFAFRKRFRLTRECVLHLLTLIEHHLEYPLDINNCVSPMNQLLVCLRMYSTGGHLQMIADFAGMHYSTVSRIVKRVSEAIASLYPQHVKFPATELELKKCQQDFYNVASFPRVIGAIDCTHISIQSPGGNDAEIYRNRKQYFSINVQAICNSNLKLMNVVARWPGSVHDATIFRHSNIYNRFENNLYENCILIGDNGYFNTNYLLTPLLQPITPGQQLYNESHIRSRNCIERCFGVLKRRFPILAYGCRLHINTLLTIIIATSVVHNIALEMGDIQPPPLPQELDEHVQDEGTTRQRYINWFSNL</sequence>
<name>A0AAN7SJ67_9COLE</name>